<reference evidence="1 2" key="1">
    <citation type="submission" date="2023-05" db="EMBL/GenBank/DDBJ databases">
        <title>Pseudoalteromonas ardens sp. nov., Pseudoalteromonas obscura sp. nov., and Pseudoalteromonas umbrosa sp. nov., isolated from the coral Montipora capitata.</title>
        <authorList>
            <person name="Thomas E.M."/>
            <person name="Smith E.M."/>
            <person name="Papke E."/>
            <person name="Shlafstein M.D."/>
            <person name="Oline D.K."/>
            <person name="Videau P."/>
            <person name="Saw J.H."/>
            <person name="Strangman W.K."/>
            <person name="Ushijima B."/>
        </authorList>
    </citation>
    <scope>NUCLEOTIDE SEQUENCE [LARGE SCALE GENOMIC DNA]</scope>
    <source>
        <strain evidence="1 2">P94</strain>
    </source>
</reference>
<proteinExistence type="predicted"/>
<dbReference type="InterPro" id="IPR036736">
    <property type="entry name" value="ACP-like_sf"/>
</dbReference>
<dbReference type="EMBL" id="JASJUT010000018">
    <property type="protein sequence ID" value="MDK2598446.1"/>
    <property type="molecule type" value="Genomic_DNA"/>
</dbReference>
<gene>
    <name evidence="1" type="ORF">QNM18_25660</name>
</gene>
<accession>A0ABT7ETR3</accession>
<comment type="caution">
    <text evidence="1">The sequence shown here is derived from an EMBL/GenBank/DDBJ whole genome shotgun (WGS) entry which is preliminary data.</text>
</comment>
<keyword evidence="2" id="KW-1185">Reference proteome</keyword>
<evidence type="ECO:0000313" key="1">
    <source>
        <dbReference type="EMBL" id="MDK2598446.1"/>
    </source>
</evidence>
<protein>
    <submittedName>
        <fullName evidence="1">Acyl carrier protein</fullName>
    </submittedName>
</protein>
<dbReference type="RefSeq" id="WP_211010422.1">
    <property type="nucleotide sequence ID" value="NZ_JASJUT010000018.1"/>
</dbReference>
<dbReference type="SUPFAM" id="SSF47336">
    <property type="entry name" value="ACP-like"/>
    <property type="match status" value="1"/>
</dbReference>
<organism evidence="1 2">
    <name type="scientific">Pseudoalteromonas obscura</name>
    <dbReference type="NCBI Taxonomy" id="3048491"/>
    <lineage>
        <taxon>Bacteria</taxon>
        <taxon>Pseudomonadati</taxon>
        <taxon>Pseudomonadota</taxon>
        <taxon>Gammaproteobacteria</taxon>
        <taxon>Alteromonadales</taxon>
        <taxon>Pseudoalteromonadaceae</taxon>
        <taxon>Pseudoalteromonas</taxon>
    </lineage>
</organism>
<evidence type="ECO:0000313" key="2">
    <source>
        <dbReference type="Proteomes" id="UP001231915"/>
    </source>
</evidence>
<dbReference type="Gene3D" id="1.10.1200.10">
    <property type="entry name" value="ACP-like"/>
    <property type="match status" value="1"/>
</dbReference>
<sequence>MATKEALLEYIQQFMEERGVLLSSSELESYNFISEGALDSFEILSLTMGLEAHFSIEVSPSLLLDESNAIVGNLVTAVLEQA</sequence>
<name>A0ABT7ETR3_9GAMM</name>
<dbReference type="Proteomes" id="UP001231915">
    <property type="component" value="Unassembled WGS sequence"/>
</dbReference>